<dbReference type="AlphaFoldDB" id="A0AAV3Z447"/>
<reference evidence="4 5" key="1">
    <citation type="journal article" date="2021" name="Elife">
        <title>Chloroplast acquisition without the gene transfer in kleptoplastic sea slugs, Plakobranchus ocellatus.</title>
        <authorList>
            <person name="Maeda T."/>
            <person name="Takahashi S."/>
            <person name="Yoshida T."/>
            <person name="Shimamura S."/>
            <person name="Takaki Y."/>
            <person name="Nagai Y."/>
            <person name="Toyoda A."/>
            <person name="Suzuki Y."/>
            <person name="Arimoto A."/>
            <person name="Ishii H."/>
            <person name="Satoh N."/>
            <person name="Nishiyama T."/>
            <person name="Hasebe M."/>
            <person name="Maruyama T."/>
            <person name="Minagawa J."/>
            <person name="Obokata J."/>
            <person name="Shigenobu S."/>
        </authorList>
    </citation>
    <scope>NUCLEOTIDE SEQUENCE [LARGE SCALE GENOMIC DNA]</scope>
</reference>
<accession>A0AAV3Z447</accession>
<dbReference type="Proteomes" id="UP000735302">
    <property type="component" value="Unassembled WGS sequence"/>
</dbReference>
<evidence type="ECO:0000256" key="1">
    <source>
        <dbReference type="SAM" id="MobiDB-lite"/>
    </source>
</evidence>
<keyword evidence="5" id="KW-1185">Reference proteome</keyword>
<proteinExistence type="predicted"/>
<feature type="transmembrane region" description="Helical" evidence="2">
    <location>
        <begin position="51"/>
        <end position="71"/>
    </location>
</feature>
<feature type="compositionally biased region" description="Gly residues" evidence="1">
    <location>
        <begin position="113"/>
        <end position="131"/>
    </location>
</feature>
<organism evidence="4 5">
    <name type="scientific">Plakobranchus ocellatus</name>
    <dbReference type="NCBI Taxonomy" id="259542"/>
    <lineage>
        <taxon>Eukaryota</taxon>
        <taxon>Metazoa</taxon>
        <taxon>Spiralia</taxon>
        <taxon>Lophotrochozoa</taxon>
        <taxon>Mollusca</taxon>
        <taxon>Gastropoda</taxon>
        <taxon>Heterobranchia</taxon>
        <taxon>Euthyneura</taxon>
        <taxon>Panpulmonata</taxon>
        <taxon>Sacoglossa</taxon>
        <taxon>Placobranchoidea</taxon>
        <taxon>Plakobranchidae</taxon>
        <taxon>Plakobranchus</taxon>
    </lineage>
</organism>
<feature type="signal peptide" evidence="3">
    <location>
        <begin position="1"/>
        <end position="24"/>
    </location>
</feature>
<protein>
    <submittedName>
        <fullName evidence="4">Uncharacterized protein</fullName>
    </submittedName>
</protein>
<feature type="chain" id="PRO_5043808574" evidence="3">
    <location>
        <begin position="25"/>
        <end position="204"/>
    </location>
</feature>
<sequence length="204" mass="21511">MRICTQTALLCCVLLAPVAVQVAGLDCQHSCDCGFAWDGADKDVTLRYEVMAGLVGAFSPLVLGGLGLLVYKRCSRPPSAGSGQTAIAAAAPMATAYPYGRGGRGGSDYDSWRGGGRGEGGRGGGNYGDYRGGNTNAMGAREPTSLYGESDDDMTGSDPQLQGGQGGRGHHRPGTMNSRYTNIHRNVKSDLTNQWLRNVNLRKY</sequence>
<dbReference type="EMBL" id="BLXT01001930">
    <property type="protein sequence ID" value="GFN89350.1"/>
    <property type="molecule type" value="Genomic_DNA"/>
</dbReference>
<keyword evidence="3" id="KW-0732">Signal</keyword>
<keyword evidence="2" id="KW-0812">Transmembrane</keyword>
<keyword evidence="2" id="KW-1133">Transmembrane helix</keyword>
<feature type="region of interest" description="Disordered" evidence="1">
    <location>
        <begin position="108"/>
        <end position="179"/>
    </location>
</feature>
<evidence type="ECO:0000256" key="2">
    <source>
        <dbReference type="SAM" id="Phobius"/>
    </source>
</evidence>
<name>A0AAV3Z447_9GAST</name>
<evidence type="ECO:0000256" key="3">
    <source>
        <dbReference type="SAM" id="SignalP"/>
    </source>
</evidence>
<keyword evidence="2" id="KW-0472">Membrane</keyword>
<evidence type="ECO:0000313" key="4">
    <source>
        <dbReference type="EMBL" id="GFN89350.1"/>
    </source>
</evidence>
<gene>
    <name evidence="4" type="ORF">PoB_001585600</name>
</gene>
<comment type="caution">
    <text evidence="4">The sequence shown here is derived from an EMBL/GenBank/DDBJ whole genome shotgun (WGS) entry which is preliminary data.</text>
</comment>
<evidence type="ECO:0000313" key="5">
    <source>
        <dbReference type="Proteomes" id="UP000735302"/>
    </source>
</evidence>